<dbReference type="Proteomes" id="UP000694308">
    <property type="component" value="Unassembled WGS sequence"/>
</dbReference>
<dbReference type="AlphaFoldDB" id="A0A949X3S0"/>
<accession>A0A949X3S0</accession>
<protein>
    <submittedName>
        <fullName evidence="1">Transcriptional regulator</fullName>
    </submittedName>
</protein>
<comment type="caution">
    <text evidence="1">The sequence shown here is derived from an EMBL/GenBank/DDBJ whole genome shotgun (WGS) entry which is preliminary data.</text>
</comment>
<dbReference type="EMBL" id="JAEEGC010000113">
    <property type="protein sequence ID" value="MBV7275164.1"/>
    <property type="molecule type" value="Genomic_DNA"/>
</dbReference>
<sequence length="93" mass="10315">MLMKILRRLAQGGMYSNKIVSKELGIDEGIIEQMIIQLKQLGYIEKEKLKDCSSGYGCNSSSCSSKNNSCCSNHNIDINIWKVTEKGRKAIAG</sequence>
<name>A0A949X3S0_9CLOT</name>
<reference evidence="1" key="1">
    <citation type="submission" date="2020-12" db="EMBL/GenBank/DDBJ databases">
        <title>Clostridium thailandense sp. nov., a novel acetogenic bacterium isolated from peat land soil in Thailand.</title>
        <authorList>
            <person name="Chaikitkaew S."/>
            <person name="Birkeland N.K."/>
        </authorList>
    </citation>
    <scope>NUCLEOTIDE SEQUENCE</scope>
    <source>
        <strain evidence="1">PL3</strain>
    </source>
</reference>
<evidence type="ECO:0000313" key="2">
    <source>
        <dbReference type="Proteomes" id="UP000694308"/>
    </source>
</evidence>
<dbReference type="RefSeq" id="WP_218322220.1">
    <property type="nucleotide sequence ID" value="NZ_JAEEGC010000113.1"/>
</dbReference>
<organism evidence="1 2">
    <name type="scientific">Clostridium thailandense</name>
    <dbReference type="NCBI Taxonomy" id="2794346"/>
    <lineage>
        <taxon>Bacteria</taxon>
        <taxon>Bacillati</taxon>
        <taxon>Bacillota</taxon>
        <taxon>Clostridia</taxon>
        <taxon>Eubacteriales</taxon>
        <taxon>Clostridiaceae</taxon>
        <taxon>Clostridium</taxon>
    </lineage>
</organism>
<keyword evidence="2" id="KW-1185">Reference proteome</keyword>
<proteinExistence type="predicted"/>
<evidence type="ECO:0000313" key="1">
    <source>
        <dbReference type="EMBL" id="MBV7275164.1"/>
    </source>
</evidence>
<gene>
    <name evidence="1" type="ORF">I6U48_19880</name>
</gene>